<keyword evidence="3" id="KW-1185">Reference proteome</keyword>
<reference evidence="3" key="1">
    <citation type="submission" date="2018-08" db="EMBL/GenBank/DDBJ databases">
        <title>Genome of Lactobacillus sp. HBUAS52074.</title>
        <authorList>
            <person name="Guo Z."/>
            <person name="Zhang Z.D."/>
        </authorList>
    </citation>
    <scope>NUCLEOTIDE SEQUENCE [LARGE SCALE GENOMIC DNA]</scope>
    <source>
        <strain evidence="3">HBUAS52074</strain>
    </source>
</reference>
<keyword evidence="1" id="KW-1133">Transmembrane helix</keyword>
<evidence type="ECO:0000256" key="1">
    <source>
        <dbReference type="SAM" id="Phobius"/>
    </source>
</evidence>
<dbReference type="RefSeq" id="WP_120141693.1">
    <property type="nucleotide sequence ID" value="NZ_CP031933.2"/>
</dbReference>
<dbReference type="AlphaFoldDB" id="A0A386PSR4"/>
<dbReference type="KEGG" id="lzh:D1B17_01580"/>
<gene>
    <name evidence="2" type="ORF">D1B17_01580</name>
</gene>
<organism evidence="2 3">
    <name type="scientific">Companilactobacillus zhachilii</name>
    <dbReference type="NCBI Taxonomy" id="2304606"/>
    <lineage>
        <taxon>Bacteria</taxon>
        <taxon>Bacillati</taxon>
        <taxon>Bacillota</taxon>
        <taxon>Bacilli</taxon>
        <taxon>Lactobacillales</taxon>
        <taxon>Lactobacillaceae</taxon>
        <taxon>Companilactobacillus</taxon>
    </lineage>
</organism>
<feature type="transmembrane region" description="Helical" evidence="1">
    <location>
        <begin position="323"/>
        <end position="343"/>
    </location>
</feature>
<name>A0A386PSR4_9LACO</name>
<feature type="transmembrane region" description="Helical" evidence="1">
    <location>
        <begin position="167"/>
        <end position="185"/>
    </location>
</feature>
<feature type="transmembrane region" description="Helical" evidence="1">
    <location>
        <begin position="234"/>
        <end position="253"/>
    </location>
</feature>
<feature type="transmembrane region" description="Helical" evidence="1">
    <location>
        <begin position="112"/>
        <end position="132"/>
    </location>
</feature>
<accession>A0A386PSR4</accession>
<feature type="transmembrane region" description="Helical" evidence="1">
    <location>
        <begin position="355"/>
        <end position="377"/>
    </location>
</feature>
<dbReference type="EMBL" id="CP031933">
    <property type="protein sequence ID" value="AYE37420.1"/>
    <property type="molecule type" value="Genomic_DNA"/>
</dbReference>
<proteinExistence type="predicted"/>
<keyword evidence="1" id="KW-0812">Transmembrane</keyword>
<feature type="transmembrane region" description="Helical" evidence="1">
    <location>
        <begin position="292"/>
        <end position="311"/>
    </location>
</feature>
<protein>
    <recommendedName>
        <fullName evidence="4">YfhO family protein</fullName>
    </recommendedName>
</protein>
<feature type="transmembrane region" description="Helical" evidence="1">
    <location>
        <begin position="81"/>
        <end position="100"/>
    </location>
</feature>
<dbReference type="Proteomes" id="UP000267208">
    <property type="component" value="Chromosome"/>
</dbReference>
<dbReference type="OrthoDB" id="9784157at2"/>
<evidence type="ECO:0008006" key="4">
    <source>
        <dbReference type="Google" id="ProtNLM"/>
    </source>
</evidence>
<evidence type="ECO:0000313" key="2">
    <source>
        <dbReference type="EMBL" id="AYE37420.1"/>
    </source>
</evidence>
<feature type="transmembrane region" description="Helical" evidence="1">
    <location>
        <begin position="14"/>
        <end position="33"/>
    </location>
</feature>
<feature type="transmembrane region" description="Helical" evidence="1">
    <location>
        <begin position="191"/>
        <end position="222"/>
    </location>
</feature>
<feature type="transmembrane region" description="Helical" evidence="1">
    <location>
        <begin position="535"/>
        <end position="555"/>
    </location>
</feature>
<sequence>MQLTLFKNQRSKKIAVIIFTIALFALVSFLAIYQTGIRQGKIWAYLGTSDNRFHMMRIEGLYRSIQRHQFFPFVNMSFMNGFGYIVNIFYSDFLLYPAAFLRLAGFTSAQAIVGYFWLLNFLTFGVAFLCYYKVSPKYLNSLVFSFIYTLSTYRLHDMLFRQDIGEVGALIFLPVAVLGIYEVFYGDRKRWLYLAFGMTGIIYSHAISPILVAIFIVVIAIAQIKELKNNPLRLLSLLWATLCSGLLSLAYFVPMIEQVRHTKFVLTQTSGLLPKGASDVADMLNWSLNNNIGQPNVGLLFIVAAFVLIVSFTKIKNPMLKQFAVIAILMLLCSTKVMPWVIFNNTPLKMIQYPWRFDMLATILLAIVIAADPLNFFTSKYAKTGLIAMVLLFAVSSSYRLVNGSPLQRNTYATYNEQAPFSIGAGQEYLPVGTNLGQLQRTTHKPKIMTGKAKISDFKQYGTRLSFDFKKAQNAKVDLPIISYYGFQSTQSKGSVSKVKMDSKNNNLAQVTINGSGKVIVDYFETLPQKASRRISFLTLLIIIAIVFINKLHLVDFDKIEGLRKVNRSK</sequence>
<evidence type="ECO:0000313" key="3">
    <source>
        <dbReference type="Proteomes" id="UP000267208"/>
    </source>
</evidence>
<keyword evidence="1" id="KW-0472">Membrane</keyword>